<evidence type="ECO:0008006" key="3">
    <source>
        <dbReference type="Google" id="ProtNLM"/>
    </source>
</evidence>
<sequence length="72" mass="8240">IYSTLNRLDEQNQRRYRGRRWNNILKCSEIAFIGVLNLPTMIKAYLIQPEPEVTVSSPNPSLLNPAAELQAL</sequence>
<name>A0ABU9G0X8_9VIBR</name>
<evidence type="ECO:0000313" key="2">
    <source>
        <dbReference type="Proteomes" id="UP001377160"/>
    </source>
</evidence>
<dbReference type="Proteomes" id="UP001377160">
    <property type="component" value="Unassembled WGS sequence"/>
</dbReference>
<feature type="non-terminal residue" evidence="1">
    <location>
        <position position="72"/>
    </location>
</feature>
<proteinExistence type="predicted"/>
<reference evidence="1 2" key="1">
    <citation type="submission" date="2024-02" db="EMBL/GenBank/DDBJ databases">
        <title>Bacteria isolated from the canopy kelp, Nereocystis luetkeana.</title>
        <authorList>
            <person name="Pfister C.A."/>
            <person name="Younker I.T."/>
            <person name="Light S.H."/>
        </authorList>
    </citation>
    <scope>NUCLEOTIDE SEQUENCE [LARGE SCALE GENOMIC DNA]</scope>
    <source>
        <strain evidence="1 2">TI.1.15</strain>
    </source>
</reference>
<protein>
    <recommendedName>
        <fullName evidence="3">Transposase</fullName>
    </recommendedName>
</protein>
<organism evidence="1 2">
    <name type="scientific">Vibrio echinoideorum</name>
    <dbReference type="NCBI Taxonomy" id="2100116"/>
    <lineage>
        <taxon>Bacteria</taxon>
        <taxon>Pseudomonadati</taxon>
        <taxon>Pseudomonadota</taxon>
        <taxon>Gammaproteobacteria</taxon>
        <taxon>Vibrionales</taxon>
        <taxon>Vibrionaceae</taxon>
        <taxon>Vibrio</taxon>
    </lineage>
</organism>
<dbReference type="EMBL" id="JBANDX010000227">
    <property type="protein sequence ID" value="MEL0611400.1"/>
    <property type="molecule type" value="Genomic_DNA"/>
</dbReference>
<feature type="non-terminal residue" evidence="1">
    <location>
        <position position="1"/>
    </location>
</feature>
<gene>
    <name evidence="1" type="ORF">V8Z71_24310</name>
</gene>
<comment type="caution">
    <text evidence="1">The sequence shown here is derived from an EMBL/GenBank/DDBJ whole genome shotgun (WGS) entry which is preliminary data.</text>
</comment>
<keyword evidence="2" id="KW-1185">Reference proteome</keyword>
<accession>A0ABU9G0X8</accession>
<evidence type="ECO:0000313" key="1">
    <source>
        <dbReference type="EMBL" id="MEL0611400.1"/>
    </source>
</evidence>